<dbReference type="SUPFAM" id="SSF53098">
    <property type="entry name" value="Ribonuclease H-like"/>
    <property type="match status" value="1"/>
</dbReference>
<dbReference type="PROSITE" id="PS50821">
    <property type="entry name" value="PAZ"/>
    <property type="match status" value="1"/>
</dbReference>
<proteinExistence type="inferred from homology"/>
<keyword evidence="6" id="KW-1185">Reference proteome</keyword>
<evidence type="ECO:0000256" key="1">
    <source>
        <dbReference type="RuleBase" id="RU361178"/>
    </source>
</evidence>
<dbReference type="PROSITE" id="PS50822">
    <property type="entry name" value="PIWI"/>
    <property type="match status" value="1"/>
</dbReference>
<dbReference type="STRING" id="1348612.A0A397GQ05"/>
<dbReference type="Pfam" id="PF02170">
    <property type="entry name" value="PAZ"/>
    <property type="match status" value="1"/>
</dbReference>
<dbReference type="Pfam" id="PF02171">
    <property type="entry name" value="Piwi"/>
    <property type="match status" value="1"/>
</dbReference>
<dbReference type="InterPro" id="IPR036397">
    <property type="entry name" value="RNaseH_sf"/>
</dbReference>
<evidence type="ECO:0000259" key="4">
    <source>
        <dbReference type="PROSITE" id="PS50822"/>
    </source>
</evidence>
<feature type="compositionally biased region" description="Gly residues" evidence="2">
    <location>
        <begin position="916"/>
        <end position="926"/>
    </location>
</feature>
<feature type="domain" description="Piwi" evidence="4">
    <location>
        <begin position="503"/>
        <end position="821"/>
    </location>
</feature>
<dbReference type="Pfam" id="PF08699">
    <property type="entry name" value="ArgoL1"/>
    <property type="match status" value="1"/>
</dbReference>
<dbReference type="PANTHER" id="PTHR22891">
    <property type="entry name" value="EUKARYOTIC TRANSLATION INITIATION FACTOR 2C"/>
    <property type="match status" value="1"/>
</dbReference>
<dbReference type="AlphaFoldDB" id="A0A397GQ05"/>
<dbReference type="InterPro" id="IPR036085">
    <property type="entry name" value="PAZ_dom_sf"/>
</dbReference>
<evidence type="ECO:0000256" key="2">
    <source>
        <dbReference type="SAM" id="MobiDB-lite"/>
    </source>
</evidence>
<dbReference type="Gene3D" id="3.30.420.10">
    <property type="entry name" value="Ribonuclease H-like superfamily/Ribonuclease H"/>
    <property type="match status" value="1"/>
</dbReference>
<protein>
    <submittedName>
        <fullName evidence="5">Uncharacterized protein</fullName>
    </submittedName>
</protein>
<organism evidence="5 6">
    <name type="scientific">Diversispora epigaea</name>
    <dbReference type="NCBI Taxonomy" id="1348612"/>
    <lineage>
        <taxon>Eukaryota</taxon>
        <taxon>Fungi</taxon>
        <taxon>Fungi incertae sedis</taxon>
        <taxon>Mucoromycota</taxon>
        <taxon>Glomeromycotina</taxon>
        <taxon>Glomeromycetes</taxon>
        <taxon>Diversisporales</taxon>
        <taxon>Diversisporaceae</taxon>
        <taxon>Diversispora</taxon>
    </lineage>
</organism>
<comment type="caution">
    <text evidence="5">The sequence shown here is derived from an EMBL/GenBank/DDBJ whole genome shotgun (WGS) entry which is preliminary data.</text>
</comment>
<name>A0A397GQ05_9GLOM</name>
<dbReference type="Proteomes" id="UP000266861">
    <property type="component" value="Unassembled WGS sequence"/>
</dbReference>
<dbReference type="GO" id="GO:0003723">
    <property type="term" value="F:RNA binding"/>
    <property type="evidence" value="ECO:0007669"/>
    <property type="project" value="InterPro"/>
</dbReference>
<feature type="region of interest" description="Disordered" evidence="2">
    <location>
        <begin position="913"/>
        <end position="941"/>
    </location>
</feature>
<dbReference type="OrthoDB" id="2328032at2759"/>
<dbReference type="Gene3D" id="3.40.50.2300">
    <property type="match status" value="1"/>
</dbReference>
<reference evidence="5 6" key="1">
    <citation type="submission" date="2018-08" db="EMBL/GenBank/DDBJ databases">
        <title>Genome and evolution of the arbuscular mycorrhizal fungus Diversispora epigaea (formerly Glomus versiforme) and its bacterial endosymbionts.</title>
        <authorList>
            <person name="Sun X."/>
            <person name="Fei Z."/>
            <person name="Harrison M."/>
        </authorList>
    </citation>
    <scope>NUCLEOTIDE SEQUENCE [LARGE SCALE GENOMIC DNA]</scope>
    <source>
        <strain evidence="5 6">IT104</strain>
    </source>
</reference>
<dbReference type="CDD" id="cd02846">
    <property type="entry name" value="PAZ_argonaute_like"/>
    <property type="match status" value="1"/>
</dbReference>
<evidence type="ECO:0000313" key="5">
    <source>
        <dbReference type="EMBL" id="RHZ51594.1"/>
    </source>
</evidence>
<comment type="similarity">
    <text evidence="1">Belongs to the argonaute family.</text>
</comment>
<dbReference type="InterPro" id="IPR003100">
    <property type="entry name" value="PAZ_dom"/>
</dbReference>
<dbReference type="SMART" id="SM00949">
    <property type="entry name" value="PAZ"/>
    <property type="match status" value="1"/>
</dbReference>
<dbReference type="EMBL" id="PQFF01000415">
    <property type="protein sequence ID" value="RHZ51594.1"/>
    <property type="molecule type" value="Genomic_DNA"/>
</dbReference>
<dbReference type="InterPro" id="IPR003165">
    <property type="entry name" value="Piwi"/>
</dbReference>
<sequence>MSEQFKIAKRPKEPAKNGRIIRVKVNYLEVNKFNFPSVKSYSFDIDDAKRKPLKKEERDEVMAAFLKSKSPEITAAHYGSLLYSNKDILNGLKTKNYRFTHKDCLGAPQNYNVKIKFSSEIRLDITKKFIKGDSNLSWEDIQENLNVYNSYLNTKAHTMLPHLSSKSKAIFPEREQSRKIFLPGGSEILFGFMQSIRLGWENLYVNIDVCNALVIPEGNLFDLLPKFLGRDNFVSKNLFEVEIEFLTRRLKGYKFCTTYDPRRRTIARISSESAYNLKFERDGKMIRISEYFEETGTPLKYPMLPCVVVIKKQGRNEREIHFPIEVCLLKFGQKIPQSSMTTSMQREMIRKTAISPDNRFKHLEIAMKKHYDHNNNEYLKSIGLEVANKFMELDSRVIEGPNVIVGGEKEIKPKLGDWDRDLTKFKKCATINKWSVVVFAQAKAKEIEKIMDIFDEVISEKGIIIKNKPKILIETITIDKLVYKDIQKVKEKLKEATADGEELVVCILDKKTTGDNSLYAVVKRTCLTTIGVMSQCFLWPTFIDKKGESEKKIRDVFSMVAPKLNTKLGGVNCSLSKELNFKSKKAMIMGADVYHPGPIEKANGHPSVAAVCASMNSDATKYAARYRLNETLKNETIEKLSEMTKELLIEFKKRNQYLPDHIIFYRDGVAEGQFEKIMKEEVKVLKDSLQEFYGKSGIQEPKITFMIMQKRHHMRCVPVNKEEAHPDTGNSLPGTIIDLKIVVADEFSFFLLSQALVQKGTTARSSYYRILLNEGDFTADEIQQLTYNLCYLSARCSVSISQVAPACYAHHIANQARYLVKFSPYNVANANRGNGNRHGGLGGGRIGLNNSSHQKRPEVKNGSWDRVTKNIENRMCSVSISQVAPACYAHHIANQARYLVKFSPYNVANANRGNGNRHGGLGGGRIGLNNSSHQKRPEVKNGSWDRVTKNIENRMWFL</sequence>
<accession>A0A397GQ05</accession>
<dbReference type="InterPro" id="IPR014811">
    <property type="entry name" value="ArgoL1"/>
</dbReference>
<evidence type="ECO:0000313" key="6">
    <source>
        <dbReference type="Proteomes" id="UP000266861"/>
    </source>
</evidence>
<dbReference type="Gene3D" id="2.170.260.10">
    <property type="entry name" value="paz domain"/>
    <property type="match status" value="1"/>
</dbReference>
<gene>
    <name evidence="5" type="ORF">Glove_476g13</name>
</gene>
<evidence type="ECO:0000259" key="3">
    <source>
        <dbReference type="PROSITE" id="PS50821"/>
    </source>
</evidence>
<dbReference type="SMART" id="SM00950">
    <property type="entry name" value="Piwi"/>
    <property type="match status" value="1"/>
</dbReference>
<dbReference type="InterPro" id="IPR012337">
    <property type="entry name" value="RNaseH-like_sf"/>
</dbReference>
<feature type="domain" description="PAZ" evidence="3">
    <location>
        <begin position="219"/>
        <end position="331"/>
    </location>
</feature>
<dbReference type="SUPFAM" id="SSF101690">
    <property type="entry name" value="PAZ domain"/>
    <property type="match status" value="1"/>
</dbReference>